<dbReference type="STRING" id="1314674.A0A0D7B798"/>
<dbReference type="InterPro" id="IPR011009">
    <property type="entry name" value="Kinase-like_dom_sf"/>
</dbReference>
<dbReference type="OrthoDB" id="5979581at2759"/>
<comment type="catalytic activity">
    <reaction evidence="7">
        <text>L-threonyl-[protein] + ATP = O-phospho-L-threonyl-[protein] + ADP + H(+)</text>
        <dbReference type="Rhea" id="RHEA:46608"/>
        <dbReference type="Rhea" id="RHEA-COMP:11060"/>
        <dbReference type="Rhea" id="RHEA-COMP:11605"/>
        <dbReference type="ChEBI" id="CHEBI:15378"/>
        <dbReference type="ChEBI" id="CHEBI:30013"/>
        <dbReference type="ChEBI" id="CHEBI:30616"/>
        <dbReference type="ChEBI" id="CHEBI:61977"/>
        <dbReference type="ChEBI" id="CHEBI:456216"/>
        <dbReference type="EC" id="2.7.11.1"/>
    </reaction>
</comment>
<dbReference type="PROSITE" id="PS50011">
    <property type="entry name" value="PROTEIN_KINASE_DOM"/>
    <property type="match status" value="1"/>
</dbReference>
<feature type="domain" description="Protein kinase" evidence="11">
    <location>
        <begin position="58"/>
        <end position="382"/>
    </location>
</feature>
<gene>
    <name evidence="12" type="ORF">CYLTODRAFT_424360</name>
</gene>
<comment type="similarity">
    <text evidence="10">Belongs to the protein kinase superfamily.</text>
</comment>
<keyword evidence="4 9" id="KW-0547">Nucleotide-binding</keyword>
<evidence type="ECO:0000256" key="8">
    <source>
        <dbReference type="ARBA" id="ARBA00048679"/>
    </source>
</evidence>
<evidence type="ECO:0000313" key="13">
    <source>
        <dbReference type="Proteomes" id="UP000054007"/>
    </source>
</evidence>
<dbReference type="GO" id="GO:0000245">
    <property type="term" value="P:spliceosomal complex assembly"/>
    <property type="evidence" value="ECO:0007669"/>
    <property type="project" value="TreeGrafter"/>
</dbReference>
<dbReference type="InterPro" id="IPR051334">
    <property type="entry name" value="SRPK"/>
</dbReference>
<evidence type="ECO:0000256" key="2">
    <source>
        <dbReference type="ARBA" id="ARBA00022527"/>
    </source>
</evidence>
<dbReference type="Pfam" id="PF00069">
    <property type="entry name" value="Pkinase"/>
    <property type="match status" value="1"/>
</dbReference>
<dbReference type="SMART" id="SM00220">
    <property type="entry name" value="S_TKc"/>
    <property type="match status" value="1"/>
</dbReference>
<keyword evidence="2 10" id="KW-0723">Serine/threonine-protein kinase</keyword>
<evidence type="ECO:0000256" key="1">
    <source>
        <dbReference type="ARBA" id="ARBA00012513"/>
    </source>
</evidence>
<sequence length="388" mass="42660">MLRLLSAARGAIWTRFGHTSFRSASTIAINRVAAPLPPDRDQAQFHPVSKGELLSGRYEAVRNLGCGAYSTVWLARDIQAKKEVAIKLMAASLTDEKRGPDELGIMSTLRDSDLEAAGRRHVCLLLDSFVHSGPNGDHVCLVLEPLGLSALDIYRSFGKSLPLIVVQRIARHILLGLQYMHECGIVHTDIKGDNIMLTGAGFGDGQTKMDLPIDALFQTDYKLTDFGSANRVTKQWAAVIQPLALRSPEVLIGAPWDTKTDIWNFGCMMHEFASGSALFDPTWDNEGSGLDHTQTHLAQIVGLLGDFPKAFRDQGTKSSKYFNTQGGLIKPGMYGITLKDLLSQGGHPQDELAIATDFLEHALIIDPSQRWSASQLLEHPWMKSIINF</sequence>
<proteinExistence type="inferred from homology"/>
<dbReference type="PANTHER" id="PTHR47634:SF9">
    <property type="entry name" value="PROTEIN KINASE DOMAIN-CONTAINING PROTEIN-RELATED"/>
    <property type="match status" value="1"/>
</dbReference>
<evidence type="ECO:0000256" key="4">
    <source>
        <dbReference type="ARBA" id="ARBA00022741"/>
    </source>
</evidence>
<evidence type="ECO:0000256" key="5">
    <source>
        <dbReference type="ARBA" id="ARBA00022777"/>
    </source>
</evidence>
<dbReference type="SUPFAM" id="SSF56112">
    <property type="entry name" value="Protein kinase-like (PK-like)"/>
    <property type="match status" value="1"/>
</dbReference>
<dbReference type="InterPro" id="IPR000719">
    <property type="entry name" value="Prot_kinase_dom"/>
</dbReference>
<dbReference type="EMBL" id="KN880591">
    <property type="protein sequence ID" value="KIY65401.1"/>
    <property type="molecule type" value="Genomic_DNA"/>
</dbReference>
<accession>A0A0D7B798</accession>
<dbReference type="InterPro" id="IPR017441">
    <property type="entry name" value="Protein_kinase_ATP_BS"/>
</dbReference>
<evidence type="ECO:0000259" key="11">
    <source>
        <dbReference type="PROSITE" id="PS50011"/>
    </source>
</evidence>
<reference evidence="12 13" key="1">
    <citation type="journal article" date="2015" name="Fungal Genet. Biol.">
        <title>Evolution of novel wood decay mechanisms in Agaricales revealed by the genome sequences of Fistulina hepatica and Cylindrobasidium torrendii.</title>
        <authorList>
            <person name="Floudas D."/>
            <person name="Held B.W."/>
            <person name="Riley R."/>
            <person name="Nagy L.G."/>
            <person name="Koehler G."/>
            <person name="Ransdell A.S."/>
            <person name="Younus H."/>
            <person name="Chow J."/>
            <person name="Chiniquy J."/>
            <person name="Lipzen A."/>
            <person name="Tritt A."/>
            <person name="Sun H."/>
            <person name="Haridas S."/>
            <person name="LaButti K."/>
            <person name="Ohm R.A."/>
            <person name="Kues U."/>
            <person name="Blanchette R.A."/>
            <person name="Grigoriev I.V."/>
            <person name="Minto R.E."/>
            <person name="Hibbett D.S."/>
        </authorList>
    </citation>
    <scope>NUCLEOTIDE SEQUENCE [LARGE SCALE GENOMIC DNA]</scope>
    <source>
        <strain evidence="12 13">FP15055 ss-10</strain>
    </source>
</reference>
<dbReference type="PANTHER" id="PTHR47634">
    <property type="entry name" value="PROTEIN KINASE DOMAIN-CONTAINING PROTEIN-RELATED"/>
    <property type="match status" value="1"/>
</dbReference>
<feature type="binding site" evidence="9">
    <location>
        <position position="87"/>
    </location>
    <ligand>
        <name>ATP</name>
        <dbReference type="ChEBI" id="CHEBI:30616"/>
    </ligand>
</feature>
<evidence type="ECO:0000256" key="7">
    <source>
        <dbReference type="ARBA" id="ARBA00047899"/>
    </source>
</evidence>
<evidence type="ECO:0000256" key="3">
    <source>
        <dbReference type="ARBA" id="ARBA00022679"/>
    </source>
</evidence>
<dbReference type="Proteomes" id="UP000054007">
    <property type="component" value="Unassembled WGS sequence"/>
</dbReference>
<organism evidence="12 13">
    <name type="scientific">Cylindrobasidium torrendii FP15055 ss-10</name>
    <dbReference type="NCBI Taxonomy" id="1314674"/>
    <lineage>
        <taxon>Eukaryota</taxon>
        <taxon>Fungi</taxon>
        <taxon>Dikarya</taxon>
        <taxon>Basidiomycota</taxon>
        <taxon>Agaricomycotina</taxon>
        <taxon>Agaricomycetes</taxon>
        <taxon>Agaricomycetidae</taxon>
        <taxon>Agaricales</taxon>
        <taxon>Marasmiineae</taxon>
        <taxon>Physalacriaceae</taxon>
        <taxon>Cylindrobasidium</taxon>
    </lineage>
</organism>
<comment type="catalytic activity">
    <reaction evidence="8">
        <text>L-seryl-[protein] + ATP = O-phospho-L-seryl-[protein] + ADP + H(+)</text>
        <dbReference type="Rhea" id="RHEA:17989"/>
        <dbReference type="Rhea" id="RHEA-COMP:9863"/>
        <dbReference type="Rhea" id="RHEA-COMP:11604"/>
        <dbReference type="ChEBI" id="CHEBI:15378"/>
        <dbReference type="ChEBI" id="CHEBI:29999"/>
        <dbReference type="ChEBI" id="CHEBI:30616"/>
        <dbReference type="ChEBI" id="CHEBI:83421"/>
        <dbReference type="ChEBI" id="CHEBI:456216"/>
        <dbReference type="EC" id="2.7.11.1"/>
    </reaction>
</comment>
<dbReference type="InterPro" id="IPR008271">
    <property type="entry name" value="Ser/Thr_kinase_AS"/>
</dbReference>
<dbReference type="GO" id="GO:0004674">
    <property type="term" value="F:protein serine/threonine kinase activity"/>
    <property type="evidence" value="ECO:0007669"/>
    <property type="project" value="UniProtKB-KW"/>
</dbReference>
<evidence type="ECO:0000256" key="6">
    <source>
        <dbReference type="ARBA" id="ARBA00022840"/>
    </source>
</evidence>
<keyword evidence="5 12" id="KW-0418">Kinase</keyword>
<dbReference type="GO" id="GO:0050684">
    <property type="term" value="P:regulation of mRNA processing"/>
    <property type="evidence" value="ECO:0007669"/>
    <property type="project" value="TreeGrafter"/>
</dbReference>
<keyword evidence="6 9" id="KW-0067">ATP-binding</keyword>
<evidence type="ECO:0000256" key="10">
    <source>
        <dbReference type="RuleBase" id="RU000304"/>
    </source>
</evidence>
<protein>
    <recommendedName>
        <fullName evidence="1">non-specific serine/threonine protein kinase</fullName>
        <ecNumber evidence="1">2.7.11.1</ecNumber>
    </recommendedName>
</protein>
<dbReference type="PROSITE" id="PS00108">
    <property type="entry name" value="PROTEIN_KINASE_ST"/>
    <property type="match status" value="1"/>
</dbReference>
<dbReference type="Gene3D" id="3.30.200.20">
    <property type="entry name" value="Phosphorylase Kinase, domain 1"/>
    <property type="match status" value="1"/>
</dbReference>
<name>A0A0D7B798_9AGAR</name>
<keyword evidence="3" id="KW-0808">Transferase</keyword>
<dbReference type="PROSITE" id="PS00107">
    <property type="entry name" value="PROTEIN_KINASE_ATP"/>
    <property type="match status" value="1"/>
</dbReference>
<dbReference type="GO" id="GO:0005524">
    <property type="term" value="F:ATP binding"/>
    <property type="evidence" value="ECO:0007669"/>
    <property type="project" value="UniProtKB-UniRule"/>
</dbReference>
<evidence type="ECO:0000256" key="9">
    <source>
        <dbReference type="PROSITE-ProRule" id="PRU10141"/>
    </source>
</evidence>
<keyword evidence="13" id="KW-1185">Reference proteome</keyword>
<evidence type="ECO:0000313" key="12">
    <source>
        <dbReference type="EMBL" id="KIY65401.1"/>
    </source>
</evidence>
<dbReference type="AlphaFoldDB" id="A0A0D7B798"/>
<dbReference type="EC" id="2.7.11.1" evidence="1"/>
<dbReference type="Gene3D" id="1.10.510.10">
    <property type="entry name" value="Transferase(Phosphotransferase) domain 1"/>
    <property type="match status" value="1"/>
</dbReference>